<dbReference type="HOGENOM" id="CLU_019796_1_3_9"/>
<proteinExistence type="inferred from homology"/>
<sequence length="331" mass="34851">MISKNFIDFFGGALMKIVVMEPLGVKMELINALAAPLQAAGHDFVYYTEKDTDQTKLLARVQQADIIMLANQPLSAEIINACHNLKMLSVAFTGVDHIALAACRERGIAVCNAAGYSTNAVAELTFGLAISVIRNIVPCDARCRQAGTKDGLVGFELFGKTFGVVGTGAIGSRVAKLATAFGCRVLAYSRTPKAELQADGVSYVSLDELLAASDFVSLHVPLTDATRGLINAEAIAKMKPTAVLLNTARGPVVDSEALAQALNEGRLAGAGIDVFEGEPPIAPEHPLCHAKNTVLTPHVAFASAEALAARADIVFANIEKWLAGAPQNVIK</sequence>
<dbReference type="Proteomes" id="UP000004923">
    <property type="component" value="Unassembled WGS sequence"/>
</dbReference>
<reference evidence="7 8" key="1">
    <citation type="submission" date="2011-01" db="EMBL/GenBank/DDBJ databases">
        <authorList>
            <person name="Weinstock G."/>
            <person name="Sodergren E."/>
            <person name="Clifton S."/>
            <person name="Fulton L."/>
            <person name="Fulton B."/>
            <person name="Courtney L."/>
            <person name="Fronick C."/>
            <person name="Harrison M."/>
            <person name="Strong C."/>
            <person name="Farmer C."/>
            <person name="Delahaunty K."/>
            <person name="Markovic C."/>
            <person name="Hall O."/>
            <person name="Minx P."/>
            <person name="Tomlinson C."/>
            <person name="Mitreva M."/>
            <person name="Hou S."/>
            <person name="Chen J."/>
            <person name="Wollam A."/>
            <person name="Pepin K.H."/>
            <person name="Johnson M."/>
            <person name="Bhonagiri V."/>
            <person name="Zhang X."/>
            <person name="Suruliraj S."/>
            <person name="Warren W."/>
            <person name="Chinwalla A."/>
            <person name="Mardis E.R."/>
            <person name="Wilson R.K."/>
        </authorList>
    </citation>
    <scope>NUCLEOTIDE SEQUENCE [LARGE SCALE GENOMIC DNA]</scope>
    <source>
        <strain evidence="7 8">YIT 12067</strain>
    </source>
</reference>
<dbReference type="CDD" id="cd12161">
    <property type="entry name" value="GDH_like_1"/>
    <property type="match status" value="1"/>
</dbReference>
<evidence type="ECO:0000313" key="7">
    <source>
        <dbReference type="EMBL" id="EFY04429.1"/>
    </source>
</evidence>
<evidence type="ECO:0000259" key="5">
    <source>
        <dbReference type="Pfam" id="PF00389"/>
    </source>
</evidence>
<evidence type="ECO:0000256" key="2">
    <source>
        <dbReference type="ARBA" id="ARBA00023002"/>
    </source>
</evidence>
<dbReference type="eggNOG" id="COG1052">
    <property type="taxonomic scope" value="Bacteria"/>
</dbReference>
<keyword evidence="8" id="KW-1185">Reference proteome</keyword>
<dbReference type="PROSITE" id="PS00671">
    <property type="entry name" value="D_2_HYDROXYACID_DH_3"/>
    <property type="match status" value="1"/>
</dbReference>
<name>E8LFF3_9FIRM</name>
<dbReference type="PROSITE" id="PS00670">
    <property type="entry name" value="D_2_HYDROXYACID_DH_2"/>
    <property type="match status" value="1"/>
</dbReference>
<accession>E8LFF3</accession>
<feature type="domain" description="D-isomer specific 2-hydroxyacid dehydrogenase catalytic" evidence="5">
    <location>
        <begin position="34"/>
        <end position="330"/>
    </location>
</feature>
<dbReference type="InterPro" id="IPR036291">
    <property type="entry name" value="NAD(P)-bd_dom_sf"/>
</dbReference>
<keyword evidence="3" id="KW-0520">NAD</keyword>
<dbReference type="InterPro" id="IPR029753">
    <property type="entry name" value="D-isomer_DH_CS"/>
</dbReference>
<dbReference type="FunFam" id="3.40.50.720:FF:000203">
    <property type="entry name" value="D-3-phosphoglycerate dehydrogenase (SerA)"/>
    <property type="match status" value="1"/>
</dbReference>
<dbReference type="PANTHER" id="PTHR43761:SF1">
    <property type="entry name" value="D-ISOMER SPECIFIC 2-HYDROXYACID DEHYDROGENASE CATALYTIC DOMAIN-CONTAINING PROTEIN-RELATED"/>
    <property type="match status" value="1"/>
</dbReference>
<dbReference type="InterPro" id="IPR006140">
    <property type="entry name" value="D-isomer_DH_NAD-bd"/>
</dbReference>
<dbReference type="InterPro" id="IPR050418">
    <property type="entry name" value="D-iso_2-hydroxyacid_DH_PdxB"/>
</dbReference>
<comment type="caution">
    <text evidence="7">The sequence shown here is derived from an EMBL/GenBank/DDBJ whole genome shotgun (WGS) entry which is preliminary data.</text>
</comment>
<evidence type="ECO:0000313" key="8">
    <source>
        <dbReference type="Proteomes" id="UP000004923"/>
    </source>
</evidence>
<evidence type="ECO:0000256" key="4">
    <source>
        <dbReference type="RuleBase" id="RU003719"/>
    </source>
</evidence>
<dbReference type="SUPFAM" id="SSF51735">
    <property type="entry name" value="NAD(P)-binding Rossmann-fold domains"/>
    <property type="match status" value="1"/>
</dbReference>
<dbReference type="Pfam" id="PF02826">
    <property type="entry name" value="2-Hacid_dh_C"/>
    <property type="match status" value="1"/>
</dbReference>
<gene>
    <name evidence="7" type="primary">pdxB</name>
    <name evidence="7" type="ORF">HMPREF9443_01594</name>
</gene>
<evidence type="ECO:0000256" key="1">
    <source>
        <dbReference type="ARBA" id="ARBA00005854"/>
    </source>
</evidence>
<dbReference type="EMBL" id="AEVN01000078">
    <property type="protein sequence ID" value="EFY04429.1"/>
    <property type="molecule type" value="Genomic_DNA"/>
</dbReference>
<dbReference type="EC" id="1.1.1.290" evidence="7"/>
<keyword evidence="2 4" id="KW-0560">Oxidoreductase</keyword>
<protein>
    <submittedName>
        <fullName evidence="7">4-phosphoerythronate dehydrogenase</fullName>
        <ecNumber evidence="7">1.1.1.290</ecNumber>
    </submittedName>
</protein>
<dbReference type="SUPFAM" id="SSF52283">
    <property type="entry name" value="Formate/glycerate dehydrogenase catalytic domain-like"/>
    <property type="match status" value="1"/>
</dbReference>
<dbReference type="PANTHER" id="PTHR43761">
    <property type="entry name" value="D-ISOMER SPECIFIC 2-HYDROXYACID DEHYDROGENASE FAMILY PROTEIN (AFU_ORTHOLOGUE AFUA_1G13630)"/>
    <property type="match status" value="1"/>
</dbReference>
<evidence type="ECO:0000256" key="3">
    <source>
        <dbReference type="ARBA" id="ARBA00023027"/>
    </source>
</evidence>
<dbReference type="InterPro" id="IPR006139">
    <property type="entry name" value="D-isomer_2_OHA_DH_cat_dom"/>
</dbReference>
<comment type="similarity">
    <text evidence="1 4">Belongs to the D-isomer specific 2-hydroxyacid dehydrogenase family.</text>
</comment>
<feature type="domain" description="D-isomer specific 2-hydroxyacid dehydrogenase NAD-binding" evidence="6">
    <location>
        <begin position="126"/>
        <end position="300"/>
    </location>
</feature>
<dbReference type="Pfam" id="PF00389">
    <property type="entry name" value="2-Hacid_dh"/>
    <property type="match status" value="1"/>
</dbReference>
<organism evidence="7 8">
    <name type="scientific">Phascolarctobacterium succinatutens YIT 12067</name>
    <dbReference type="NCBI Taxonomy" id="626939"/>
    <lineage>
        <taxon>Bacteria</taxon>
        <taxon>Bacillati</taxon>
        <taxon>Bacillota</taxon>
        <taxon>Negativicutes</taxon>
        <taxon>Acidaminococcales</taxon>
        <taxon>Acidaminococcaceae</taxon>
        <taxon>Phascolarctobacterium</taxon>
    </lineage>
</organism>
<evidence type="ECO:0000259" key="6">
    <source>
        <dbReference type="Pfam" id="PF02826"/>
    </source>
</evidence>
<dbReference type="Gene3D" id="3.40.50.720">
    <property type="entry name" value="NAD(P)-binding Rossmann-like Domain"/>
    <property type="match status" value="2"/>
</dbReference>
<dbReference type="AlphaFoldDB" id="E8LFF3"/>
<dbReference type="GO" id="GO:0051287">
    <property type="term" value="F:NAD binding"/>
    <property type="evidence" value="ECO:0007669"/>
    <property type="project" value="InterPro"/>
</dbReference>
<dbReference type="GO" id="GO:0033711">
    <property type="term" value="F:4-phosphoerythronate dehydrogenase activity"/>
    <property type="evidence" value="ECO:0007669"/>
    <property type="project" value="UniProtKB-EC"/>
</dbReference>